<dbReference type="GO" id="GO:0016787">
    <property type="term" value="F:hydrolase activity"/>
    <property type="evidence" value="ECO:0007669"/>
    <property type="project" value="UniProtKB-KW"/>
</dbReference>
<reference evidence="7 8" key="1">
    <citation type="journal article" date="2017" name="Nat. Microbiol.">
        <title>Natural product diversity associated with the nematode symbionts Photorhabdus and Xenorhabdus.</title>
        <authorList>
            <person name="Tobias N.J."/>
            <person name="Wolff H."/>
            <person name="Djahanschiri B."/>
            <person name="Grundmann F."/>
            <person name="Kronenwerth M."/>
            <person name="Shi Y.M."/>
            <person name="Simonyi S."/>
            <person name="Grun P."/>
            <person name="Shapiro-Ilan D."/>
            <person name="Pidot S.J."/>
            <person name="Stinear T.P."/>
            <person name="Ebersberger I."/>
            <person name="Bode H.B."/>
        </authorList>
    </citation>
    <scope>NUCLEOTIDE SEQUENCE [LARGE SCALE GENOMIC DNA]</scope>
    <source>
        <strain evidence="7 8">DSM 16342</strain>
    </source>
</reference>
<dbReference type="InterPro" id="IPR001650">
    <property type="entry name" value="Helicase_C-like"/>
</dbReference>
<evidence type="ECO:0000259" key="5">
    <source>
        <dbReference type="PROSITE" id="PS51192"/>
    </source>
</evidence>
<name>A0A2D0IRA0_XENBU</name>
<dbReference type="GO" id="GO:0004386">
    <property type="term" value="F:helicase activity"/>
    <property type="evidence" value="ECO:0007669"/>
    <property type="project" value="UniProtKB-KW"/>
</dbReference>
<dbReference type="RefSeq" id="WP_099137065.1">
    <property type="nucleotide sequence ID" value="NZ_CAWNNJ010000093.1"/>
</dbReference>
<evidence type="ECO:0000313" key="7">
    <source>
        <dbReference type="EMBL" id="PHM24323.1"/>
    </source>
</evidence>
<keyword evidence="1" id="KW-0547">Nucleotide-binding</keyword>
<dbReference type="SMART" id="SM00487">
    <property type="entry name" value="DEXDc"/>
    <property type="match status" value="1"/>
</dbReference>
<dbReference type="InterPro" id="IPR050474">
    <property type="entry name" value="Hel308_SKI2-like"/>
</dbReference>
<keyword evidence="7" id="KW-0413">Isomerase</keyword>
<evidence type="ECO:0000256" key="1">
    <source>
        <dbReference type="ARBA" id="ARBA00022741"/>
    </source>
</evidence>
<evidence type="ECO:0000256" key="2">
    <source>
        <dbReference type="ARBA" id="ARBA00022801"/>
    </source>
</evidence>
<sequence length="697" mass="81149">MDIFEKCQEINQHIINKDEFTARNELIKLLDYHHLENILYSPLVNNLIRQVGLYPYLQIDTANWQDRFVFESFKVNVGEKEDLTLHREQSLILKKLIEGKNLAISAPTSFGKSFIIDSFIALNRPENVLIIVPTIALMDETRRRLHKKFSRDYKIITTSEVKLSERNIFIFPQERATHYAKKIENIDILIIDEFYKASSHFDKERSPSLINAMLKLGVKAKQKYFLAPNISKINDGFLTKDMEFESVNFNTVYLEKHNLYEQIGLNDDLKSDTLINILRKTNGKTLIYAGTYSAISDVSNLLISEYPASSSSILRDFELWLIKNYSRNWKLTNLVKRGSGIHNGRLHRSLSQIQVRLFEEPEGLKNLVSTSSIIEGVNTSAENVIIWKNKNGKSNLTDFTYKNIIGRGGRMFKHFIGKIYILEKPPEPNETQLNLVFPDELLGSIDLEEYKQELTKEQIYKIIAYKEEMKSLLGDDQLEKLYEMGEIESSNSFLIRDIVKEIKYNKEKWSGLVYLNSPHPKDWEYILYQVIGRISRGGWGIEHRKLVEFIKILSNNWNETIPDLLDKLDFHDIGIDDFFHLERNVTFKLATILSDINVIQKNIFKEGIDISPFITKVANAFLPPLVYQLEEYGLPRMLSRMIHNSGIIDMENDKNELHDILNSFVDMSIEDRVTLHSKFDSFDKYIFNYFLEGISTE</sequence>
<protein>
    <submittedName>
        <fullName evidence="7">Reverse gyrase</fullName>
        <ecNumber evidence="7">5.99.1.3</ecNumber>
    </submittedName>
</protein>
<gene>
    <name evidence="7" type="primary">rgy</name>
    <name evidence="7" type="ORF">Xbud_03317</name>
</gene>
<dbReference type="InterPro" id="IPR027417">
    <property type="entry name" value="P-loop_NTPase"/>
</dbReference>
<dbReference type="PANTHER" id="PTHR47961">
    <property type="entry name" value="DNA POLYMERASE THETA, PUTATIVE (AFU_ORTHOLOGUE AFUA_1G05260)-RELATED"/>
    <property type="match status" value="1"/>
</dbReference>
<feature type="domain" description="Helicase C-terminal" evidence="6">
    <location>
        <begin position="273"/>
        <end position="458"/>
    </location>
</feature>
<dbReference type="AlphaFoldDB" id="A0A2D0IRA0"/>
<dbReference type="InterPro" id="IPR011545">
    <property type="entry name" value="DEAD/DEAH_box_helicase_dom"/>
</dbReference>
<dbReference type="Proteomes" id="UP000225833">
    <property type="component" value="Unassembled WGS sequence"/>
</dbReference>
<dbReference type="PANTHER" id="PTHR47961:SF10">
    <property type="entry name" value="ATP-DEPENDENT DNA HELICASE HEL308"/>
    <property type="match status" value="1"/>
</dbReference>
<evidence type="ECO:0000259" key="6">
    <source>
        <dbReference type="PROSITE" id="PS51194"/>
    </source>
</evidence>
<dbReference type="GO" id="GO:0003676">
    <property type="term" value="F:nucleic acid binding"/>
    <property type="evidence" value="ECO:0007669"/>
    <property type="project" value="InterPro"/>
</dbReference>
<keyword evidence="2" id="KW-0378">Hydrolase</keyword>
<dbReference type="Gene3D" id="3.40.50.300">
    <property type="entry name" value="P-loop containing nucleotide triphosphate hydrolases"/>
    <property type="match status" value="2"/>
</dbReference>
<dbReference type="InterPro" id="IPR014001">
    <property type="entry name" value="Helicase_ATP-bd"/>
</dbReference>
<evidence type="ECO:0000256" key="3">
    <source>
        <dbReference type="ARBA" id="ARBA00022806"/>
    </source>
</evidence>
<comment type="caution">
    <text evidence="7">The sequence shown here is derived from an EMBL/GenBank/DDBJ whole genome shotgun (WGS) entry which is preliminary data.</text>
</comment>
<dbReference type="EC" id="5.99.1.3" evidence="7"/>
<dbReference type="GO" id="GO:0005524">
    <property type="term" value="F:ATP binding"/>
    <property type="evidence" value="ECO:0007669"/>
    <property type="project" value="UniProtKB-KW"/>
</dbReference>
<proteinExistence type="predicted"/>
<feature type="domain" description="Helicase ATP-binding" evidence="5">
    <location>
        <begin position="93"/>
        <end position="210"/>
    </location>
</feature>
<keyword evidence="4" id="KW-0067">ATP-binding</keyword>
<dbReference type="OrthoDB" id="9815222at2"/>
<keyword evidence="3" id="KW-0347">Helicase</keyword>
<dbReference type="SUPFAM" id="SSF52540">
    <property type="entry name" value="P-loop containing nucleoside triphosphate hydrolases"/>
    <property type="match status" value="1"/>
</dbReference>
<accession>A0A2D0IRA0</accession>
<evidence type="ECO:0000313" key="8">
    <source>
        <dbReference type="Proteomes" id="UP000225833"/>
    </source>
</evidence>
<dbReference type="Pfam" id="PF00270">
    <property type="entry name" value="DEAD"/>
    <property type="match status" value="1"/>
</dbReference>
<organism evidence="7 8">
    <name type="scientific">Xenorhabdus budapestensis</name>
    <dbReference type="NCBI Taxonomy" id="290110"/>
    <lineage>
        <taxon>Bacteria</taxon>
        <taxon>Pseudomonadati</taxon>
        <taxon>Pseudomonadota</taxon>
        <taxon>Gammaproteobacteria</taxon>
        <taxon>Enterobacterales</taxon>
        <taxon>Morganellaceae</taxon>
        <taxon>Xenorhabdus</taxon>
    </lineage>
</organism>
<dbReference type="PROSITE" id="PS51194">
    <property type="entry name" value="HELICASE_CTER"/>
    <property type="match status" value="1"/>
</dbReference>
<evidence type="ECO:0000256" key="4">
    <source>
        <dbReference type="ARBA" id="ARBA00022840"/>
    </source>
</evidence>
<dbReference type="PROSITE" id="PS51192">
    <property type="entry name" value="HELICASE_ATP_BIND_1"/>
    <property type="match status" value="1"/>
</dbReference>
<dbReference type="EMBL" id="NIBS01000026">
    <property type="protein sequence ID" value="PHM24323.1"/>
    <property type="molecule type" value="Genomic_DNA"/>
</dbReference>